<sequence length="404" mass="44264">MLTTLDTVTDRFYADLPVFDDFARIGEGDMYASVPGDWHLMASDIVRSGDAIAQGRYKDVNLVGAACITAILNAAEGVELPFVFGGDGAIVAVPSSRLEEASKALAGVRRMAREIMGFSLRIAAIPVSVLRERGSDLRVRKFELSPGNHLAMFTGGGLEMAEALLKDDDDCRPFRLSDDRETRALLDGLSCRWEPLPAKNGQIASLMVRPKTAAEGGAGVDIVTLLGELGEILGTSLVETGCHSRPVREETLNFRFPPTGLEREVQLAAKSQRFKAYARILFECVAFLFAYRTGWRVGPLRPKRYVGELQTNTDFRKFDDTLRLVLDLTPEQVSALSAYLNRAHLAGRLVYGLHITDSALMTCLIFDLEHSRHVHFVDGGDGGLTQAARDFKTRLHPPQPATAA</sequence>
<protein>
    <submittedName>
        <fullName evidence="1">DUF3095 family protein</fullName>
    </submittedName>
</protein>
<evidence type="ECO:0000313" key="1">
    <source>
        <dbReference type="EMBL" id="MXN66019.1"/>
    </source>
</evidence>
<gene>
    <name evidence="1" type="ORF">GR183_13985</name>
</gene>
<dbReference type="Pfam" id="PF11294">
    <property type="entry name" value="DUF3095"/>
    <property type="match status" value="1"/>
</dbReference>
<dbReference type="AlphaFoldDB" id="A0A7X3LVS5"/>
<name>A0A7X3LVS5_9HYPH</name>
<dbReference type="RefSeq" id="WP_160776249.1">
    <property type="nucleotide sequence ID" value="NZ_WUMV01000006.1"/>
</dbReference>
<comment type="caution">
    <text evidence="1">The sequence shown here is derived from an EMBL/GenBank/DDBJ whole genome shotgun (WGS) entry which is preliminary data.</text>
</comment>
<accession>A0A7X3LVS5</accession>
<dbReference type="Proteomes" id="UP000433101">
    <property type="component" value="Unassembled WGS sequence"/>
</dbReference>
<reference evidence="1 2" key="1">
    <citation type="submission" date="2019-12" db="EMBL/GenBank/DDBJ databases">
        <authorList>
            <person name="Li M."/>
        </authorList>
    </citation>
    <scope>NUCLEOTIDE SEQUENCE [LARGE SCALE GENOMIC DNA]</scope>
    <source>
        <strain evidence="1 2">GBMRC 2046</strain>
    </source>
</reference>
<dbReference type="EMBL" id="WUMV01000006">
    <property type="protein sequence ID" value="MXN66019.1"/>
    <property type="molecule type" value="Genomic_DNA"/>
</dbReference>
<dbReference type="InterPro" id="IPR021445">
    <property type="entry name" value="DUF3095"/>
</dbReference>
<proteinExistence type="predicted"/>
<evidence type="ECO:0000313" key="2">
    <source>
        <dbReference type="Proteomes" id="UP000433101"/>
    </source>
</evidence>
<keyword evidence="2" id="KW-1185">Reference proteome</keyword>
<organism evidence="1 2">
    <name type="scientific">Stappia sediminis</name>
    <dbReference type="NCBI Taxonomy" id="2692190"/>
    <lineage>
        <taxon>Bacteria</taxon>
        <taxon>Pseudomonadati</taxon>
        <taxon>Pseudomonadota</taxon>
        <taxon>Alphaproteobacteria</taxon>
        <taxon>Hyphomicrobiales</taxon>
        <taxon>Stappiaceae</taxon>
        <taxon>Stappia</taxon>
    </lineage>
</organism>